<reference evidence="5" key="1">
    <citation type="journal article" date="2023" name="Science">
        <title>Elucidation of the pathway for biosynthesis of saponin adjuvants from the soapbark tree.</title>
        <authorList>
            <person name="Reed J."/>
            <person name="Orme A."/>
            <person name="El-Demerdash A."/>
            <person name="Owen C."/>
            <person name="Martin L.B.B."/>
            <person name="Misra R.C."/>
            <person name="Kikuchi S."/>
            <person name="Rejzek M."/>
            <person name="Martin A.C."/>
            <person name="Harkess A."/>
            <person name="Leebens-Mack J."/>
            <person name="Louveau T."/>
            <person name="Stephenson M.J."/>
            <person name="Osbourn A."/>
        </authorList>
    </citation>
    <scope>NUCLEOTIDE SEQUENCE</scope>
    <source>
        <strain evidence="5">S10</strain>
    </source>
</reference>
<dbReference type="KEGG" id="qsa:O6P43_009886"/>
<dbReference type="PROSITE" id="PS50137">
    <property type="entry name" value="DS_RBD"/>
    <property type="match status" value="2"/>
</dbReference>
<organism evidence="5 6">
    <name type="scientific">Quillaja saponaria</name>
    <name type="common">Soap bark tree</name>
    <dbReference type="NCBI Taxonomy" id="32244"/>
    <lineage>
        <taxon>Eukaryota</taxon>
        <taxon>Viridiplantae</taxon>
        <taxon>Streptophyta</taxon>
        <taxon>Embryophyta</taxon>
        <taxon>Tracheophyta</taxon>
        <taxon>Spermatophyta</taxon>
        <taxon>Magnoliopsida</taxon>
        <taxon>eudicotyledons</taxon>
        <taxon>Gunneridae</taxon>
        <taxon>Pentapetalae</taxon>
        <taxon>rosids</taxon>
        <taxon>fabids</taxon>
        <taxon>Fabales</taxon>
        <taxon>Quillajaceae</taxon>
        <taxon>Quillaja</taxon>
    </lineage>
</organism>
<dbReference type="PANTHER" id="PTHR46031">
    <property type="match status" value="1"/>
</dbReference>
<dbReference type="SUPFAM" id="SSF54768">
    <property type="entry name" value="dsRNA-binding domain-like"/>
    <property type="match status" value="2"/>
</dbReference>
<accession>A0AAD7PZC7</accession>
<dbReference type="Gene3D" id="3.30.160.20">
    <property type="match status" value="2"/>
</dbReference>
<feature type="domain" description="DRBM" evidence="4">
    <location>
        <begin position="196"/>
        <end position="264"/>
    </location>
</feature>
<sequence>MKLLSSPSPISLLLSHLFCRRLSLRHLCNHLIRNFQLHLSVQVLMWRMCGLQRCYNNKHAKLLRLMVLPQMTKMTFWLEELGTGRTIGYGKEQDGLCLLEYGPSILANTVVSNTQHSYKIQLQKYAQKRNFSLPVYSSECVGPPNASRFKCKVTIDGKGYYSPAFFPKLKDAEHAAARVALMSLSPDKDTKGDAGVYKNLLQEYAQKEGSCLPVYTTNKSGEAHLPIFVLNVEIEGETFTGQEARTKKQAEMSAAKVAYTSLKNLGYDKSRTFS</sequence>
<evidence type="ECO:0000256" key="2">
    <source>
        <dbReference type="ARBA" id="ARBA00022884"/>
    </source>
</evidence>
<dbReference type="EMBL" id="JARAOO010000004">
    <property type="protein sequence ID" value="KAJ7971923.1"/>
    <property type="molecule type" value="Genomic_DNA"/>
</dbReference>
<evidence type="ECO:0000259" key="4">
    <source>
        <dbReference type="PROSITE" id="PS50137"/>
    </source>
</evidence>
<gene>
    <name evidence="5" type="ORF">O6P43_009886</name>
</gene>
<proteinExistence type="predicted"/>
<evidence type="ECO:0000256" key="1">
    <source>
        <dbReference type="ARBA" id="ARBA00022737"/>
    </source>
</evidence>
<dbReference type="AlphaFoldDB" id="A0AAD7PZC7"/>
<dbReference type="SMART" id="SM00358">
    <property type="entry name" value="DSRM"/>
    <property type="match status" value="2"/>
</dbReference>
<keyword evidence="1" id="KW-0677">Repeat</keyword>
<dbReference type="InterPro" id="IPR014720">
    <property type="entry name" value="dsRBD_dom"/>
</dbReference>
<evidence type="ECO:0000256" key="3">
    <source>
        <dbReference type="PROSITE-ProRule" id="PRU00266"/>
    </source>
</evidence>
<evidence type="ECO:0000313" key="6">
    <source>
        <dbReference type="Proteomes" id="UP001163823"/>
    </source>
</evidence>
<dbReference type="Pfam" id="PF00035">
    <property type="entry name" value="dsrm"/>
    <property type="match status" value="2"/>
</dbReference>
<feature type="domain" description="DRBM" evidence="4">
    <location>
        <begin position="117"/>
        <end position="186"/>
    </location>
</feature>
<dbReference type="PANTHER" id="PTHR46031:SF16">
    <property type="entry name" value="DOUBLE-STRANDED RNA-BINDING PROTEIN 4"/>
    <property type="match status" value="1"/>
</dbReference>
<dbReference type="Proteomes" id="UP001163823">
    <property type="component" value="Chromosome 4"/>
</dbReference>
<dbReference type="GO" id="GO:0003723">
    <property type="term" value="F:RNA binding"/>
    <property type="evidence" value="ECO:0007669"/>
    <property type="project" value="UniProtKB-UniRule"/>
</dbReference>
<keyword evidence="2 3" id="KW-0694">RNA-binding</keyword>
<comment type="caution">
    <text evidence="5">The sequence shown here is derived from an EMBL/GenBank/DDBJ whole genome shotgun (WGS) entry which is preliminary data.</text>
</comment>
<name>A0AAD7PZC7_QUISA</name>
<keyword evidence="6" id="KW-1185">Reference proteome</keyword>
<protein>
    <submittedName>
        <fullName evidence="5">Double-stranded RNA-binding protein</fullName>
    </submittedName>
</protein>
<evidence type="ECO:0000313" key="5">
    <source>
        <dbReference type="EMBL" id="KAJ7971923.1"/>
    </source>
</evidence>